<dbReference type="PROSITE" id="PS50103">
    <property type="entry name" value="ZF_C3H1"/>
    <property type="match status" value="1"/>
</dbReference>
<evidence type="ECO:0000256" key="2">
    <source>
        <dbReference type="ARBA" id="ARBA00012483"/>
    </source>
</evidence>
<dbReference type="Ensembl" id="ENSCJAT00000144993.1">
    <property type="protein sequence ID" value="ENSCJAP00000083557.1"/>
    <property type="gene ID" value="ENSCJAG00000075491.1"/>
</dbReference>
<reference evidence="10" key="3">
    <citation type="submission" date="2025-09" db="UniProtKB">
        <authorList>
            <consortium name="Ensembl"/>
        </authorList>
    </citation>
    <scope>IDENTIFICATION</scope>
</reference>
<keyword evidence="3 6" id="KW-0479">Metal-binding</keyword>
<feature type="region of interest" description="Disordered" evidence="7">
    <location>
        <begin position="1"/>
        <end position="20"/>
    </location>
</feature>
<keyword evidence="4 6" id="KW-0863">Zinc-finger</keyword>
<sequence>MGRGGPGCKSPPPFGHAPRGWDKGALGWPVSLRAVAGMDPAGPDGSGHGGELSRHSQRSCRNFVFPAHHWGPRHRFAHDGKVSQVCKYFEEVFCFHGHRGDGCSCQYPKLPGPLEWDRRHSEPHVTLPDPHLGLARRGSEPTYLPSVAVAVGWGWARASWSAEPGLEGLARKDEDIGGSSWKSLPSSSADGDHGYSQESLPKFHLVQELTAPLQSLDLEDSQNVVCGICMDKVWDKPEAQRIFGILPNCSHAHCLGCLRTWRKNRQDFPLDVIKACPQCRVHSSYIIPHKFWVSKGAQKEQLIRNFKARTSQILCRFFVRGNGRCPFKSECIYLHQLPAKALTSSSRWPKRVHLASGSEVPGPASFLRGAEPQYNAFFTNSALAVTFWGSELLQDPSSSCYGLL</sequence>
<reference evidence="10 11" key="1">
    <citation type="submission" date="2009-03" db="EMBL/GenBank/DDBJ databases">
        <authorList>
            <person name="Warren W."/>
            <person name="Ye L."/>
            <person name="Minx P."/>
            <person name="Worley K."/>
            <person name="Gibbs R."/>
            <person name="Wilson R.K."/>
        </authorList>
    </citation>
    <scope>NUCLEOTIDE SEQUENCE [LARGE SCALE GENOMIC DNA]</scope>
</reference>
<evidence type="ECO:0000256" key="6">
    <source>
        <dbReference type="PROSITE-ProRule" id="PRU00723"/>
    </source>
</evidence>
<dbReference type="PROSITE" id="PS50089">
    <property type="entry name" value="ZF_RING_2"/>
    <property type="match status" value="1"/>
</dbReference>
<evidence type="ECO:0000256" key="7">
    <source>
        <dbReference type="SAM" id="MobiDB-lite"/>
    </source>
</evidence>
<evidence type="ECO:0000256" key="3">
    <source>
        <dbReference type="ARBA" id="ARBA00022723"/>
    </source>
</evidence>
<evidence type="ECO:0000313" key="10">
    <source>
        <dbReference type="Ensembl" id="ENSCJAP00000083557.1"/>
    </source>
</evidence>
<proteinExistence type="predicted"/>
<comment type="catalytic activity">
    <reaction evidence="1">
        <text>S-ubiquitinyl-[E2 ubiquitin-conjugating enzyme]-L-cysteine + [acceptor protein]-L-lysine = [E2 ubiquitin-conjugating enzyme]-L-cysteine + N(6)-ubiquitinyl-[acceptor protein]-L-lysine.</text>
        <dbReference type="EC" id="2.3.2.27"/>
    </reaction>
</comment>
<keyword evidence="5 6" id="KW-0862">Zinc</keyword>
<evidence type="ECO:0000256" key="1">
    <source>
        <dbReference type="ARBA" id="ARBA00000900"/>
    </source>
</evidence>
<dbReference type="InterPro" id="IPR013083">
    <property type="entry name" value="Znf_RING/FYVE/PHD"/>
</dbReference>
<dbReference type="GO" id="GO:0000209">
    <property type="term" value="P:protein polyubiquitination"/>
    <property type="evidence" value="ECO:0007669"/>
    <property type="project" value="InterPro"/>
</dbReference>
<dbReference type="GeneTree" id="ENSGT00950000183077"/>
<feature type="domain" description="C3H1-type" evidence="9">
    <location>
        <begin position="309"/>
        <end position="338"/>
    </location>
</feature>
<keyword evidence="11" id="KW-1185">Reference proteome</keyword>
<feature type="domain" description="RING-type" evidence="8">
    <location>
        <begin position="226"/>
        <end position="280"/>
    </location>
</feature>
<dbReference type="InterPro" id="IPR001841">
    <property type="entry name" value="Znf_RING"/>
</dbReference>
<dbReference type="EC" id="2.3.2.27" evidence="2"/>
<dbReference type="InterPro" id="IPR000571">
    <property type="entry name" value="Znf_CCCH"/>
</dbReference>
<evidence type="ECO:0000259" key="9">
    <source>
        <dbReference type="PROSITE" id="PS50103"/>
    </source>
</evidence>
<protein>
    <recommendedName>
        <fullName evidence="2">RING-type E3 ubiquitin transferase</fullName>
        <ecNumber evidence="2">2.3.2.27</ecNumber>
    </recommendedName>
</protein>
<dbReference type="OMA" id="SHAYCVN"/>
<organism evidence="10 11">
    <name type="scientific">Callithrix jacchus</name>
    <name type="common">White-tufted-ear marmoset</name>
    <name type="synonym">Simia Jacchus</name>
    <dbReference type="NCBI Taxonomy" id="9483"/>
    <lineage>
        <taxon>Eukaryota</taxon>
        <taxon>Metazoa</taxon>
        <taxon>Chordata</taxon>
        <taxon>Craniata</taxon>
        <taxon>Vertebrata</taxon>
        <taxon>Euteleostomi</taxon>
        <taxon>Mammalia</taxon>
        <taxon>Eutheria</taxon>
        <taxon>Euarchontoglires</taxon>
        <taxon>Primates</taxon>
        <taxon>Haplorrhini</taxon>
        <taxon>Platyrrhini</taxon>
        <taxon>Cebidae</taxon>
        <taxon>Callitrichinae</taxon>
        <taxon>Callithrix</taxon>
        <taxon>Callithrix</taxon>
    </lineage>
</organism>
<dbReference type="AlphaFoldDB" id="A0A8I3WMG7"/>
<dbReference type="Proteomes" id="UP000008225">
    <property type="component" value="Chromosome 4"/>
</dbReference>
<evidence type="ECO:0000256" key="4">
    <source>
        <dbReference type="ARBA" id="ARBA00022771"/>
    </source>
</evidence>
<dbReference type="Gene3D" id="3.30.40.10">
    <property type="entry name" value="Zinc/RING finger domain, C3HC4 (zinc finger)"/>
    <property type="match status" value="1"/>
</dbReference>
<reference evidence="10" key="2">
    <citation type="submission" date="2025-08" db="UniProtKB">
        <authorList>
            <consortium name="Ensembl"/>
        </authorList>
    </citation>
    <scope>IDENTIFICATION</scope>
</reference>
<evidence type="ECO:0000256" key="5">
    <source>
        <dbReference type="ARBA" id="ARBA00022833"/>
    </source>
</evidence>
<name>A0A8I3WMG7_CALJA</name>
<dbReference type="PANTHER" id="PTHR11224:SF39">
    <property type="entry name" value="RING-TYPE E3 UBIQUITIN TRANSFERASE"/>
    <property type="match status" value="1"/>
</dbReference>
<dbReference type="GO" id="GO:0061630">
    <property type="term" value="F:ubiquitin protein ligase activity"/>
    <property type="evidence" value="ECO:0007669"/>
    <property type="project" value="UniProtKB-EC"/>
</dbReference>
<dbReference type="InterPro" id="IPR045072">
    <property type="entry name" value="MKRN-like"/>
</dbReference>
<dbReference type="PANTHER" id="PTHR11224">
    <property type="entry name" value="MAKORIN-RELATED"/>
    <property type="match status" value="1"/>
</dbReference>
<dbReference type="GO" id="GO:0008270">
    <property type="term" value="F:zinc ion binding"/>
    <property type="evidence" value="ECO:0007669"/>
    <property type="project" value="UniProtKB-KW"/>
</dbReference>
<evidence type="ECO:0000313" key="11">
    <source>
        <dbReference type="Proteomes" id="UP000008225"/>
    </source>
</evidence>
<feature type="zinc finger region" description="C3H1-type" evidence="6">
    <location>
        <begin position="309"/>
        <end position="338"/>
    </location>
</feature>
<accession>A0A8I3WMG7</accession>
<dbReference type="SUPFAM" id="SSF57850">
    <property type="entry name" value="RING/U-box"/>
    <property type="match status" value="1"/>
</dbReference>
<evidence type="ECO:0000259" key="8">
    <source>
        <dbReference type="PROSITE" id="PS50089"/>
    </source>
</evidence>